<organism evidence="1 2">
    <name type="scientific">Echinococcus granulosus</name>
    <name type="common">Hydatid tapeworm</name>
    <dbReference type="NCBI Taxonomy" id="6210"/>
    <lineage>
        <taxon>Eukaryota</taxon>
        <taxon>Metazoa</taxon>
        <taxon>Spiralia</taxon>
        <taxon>Lophotrochozoa</taxon>
        <taxon>Platyhelminthes</taxon>
        <taxon>Cestoda</taxon>
        <taxon>Eucestoda</taxon>
        <taxon>Cyclophyllidea</taxon>
        <taxon>Taeniidae</taxon>
        <taxon>Echinococcus</taxon>
        <taxon>Echinococcus granulosus group</taxon>
    </lineage>
</organism>
<dbReference type="AlphaFoldDB" id="W6UG04"/>
<evidence type="ECO:0000313" key="2">
    <source>
        <dbReference type="Proteomes" id="UP000019149"/>
    </source>
</evidence>
<gene>
    <name evidence="1" type="ORF">EGR_05242</name>
</gene>
<dbReference type="EMBL" id="APAU02000037">
    <property type="protein sequence ID" value="EUB59916.1"/>
    <property type="molecule type" value="Genomic_DNA"/>
</dbReference>
<dbReference type="GeneID" id="36340957"/>
<keyword evidence="2" id="KW-1185">Reference proteome</keyword>
<dbReference type="CTD" id="36340957"/>
<comment type="caution">
    <text evidence="1">The sequence shown here is derived from an EMBL/GenBank/DDBJ whole genome shotgun (WGS) entry which is preliminary data.</text>
</comment>
<dbReference type="RefSeq" id="XP_024351112.1">
    <property type="nucleotide sequence ID" value="XM_024494491.1"/>
</dbReference>
<accession>W6UG04</accession>
<proteinExistence type="predicted"/>
<evidence type="ECO:0000313" key="1">
    <source>
        <dbReference type="EMBL" id="EUB59916.1"/>
    </source>
</evidence>
<sequence>MFDNKKISFCNLRLYTYQTITRSEEVNQLITPNLRADHHNISRIPQISDYRFENFEIEKMAFEKFGMTLALSRKSEPRIVSEACSGLN</sequence>
<name>W6UG04_ECHGR</name>
<dbReference type="Proteomes" id="UP000019149">
    <property type="component" value="Unassembled WGS sequence"/>
</dbReference>
<dbReference type="KEGG" id="egl:EGR_05242"/>
<reference evidence="1 2" key="1">
    <citation type="journal article" date="2013" name="Nat. Genet.">
        <title>The genome of the hydatid tapeworm Echinococcus granulosus.</title>
        <authorList>
            <person name="Zheng H."/>
            <person name="Zhang W."/>
            <person name="Zhang L."/>
            <person name="Zhang Z."/>
            <person name="Li J."/>
            <person name="Lu G."/>
            <person name="Zhu Y."/>
            <person name="Wang Y."/>
            <person name="Huang Y."/>
            <person name="Liu J."/>
            <person name="Kang H."/>
            <person name="Chen J."/>
            <person name="Wang L."/>
            <person name="Chen A."/>
            <person name="Yu S."/>
            <person name="Gao Z."/>
            <person name="Jin L."/>
            <person name="Gu W."/>
            <person name="Wang Z."/>
            <person name="Zhao L."/>
            <person name="Shi B."/>
            <person name="Wen H."/>
            <person name="Lin R."/>
            <person name="Jones M.K."/>
            <person name="Brejova B."/>
            <person name="Vinar T."/>
            <person name="Zhao G."/>
            <person name="McManus D.P."/>
            <person name="Chen Z."/>
            <person name="Zhou Y."/>
            <person name="Wang S."/>
        </authorList>
    </citation>
    <scope>NUCLEOTIDE SEQUENCE [LARGE SCALE GENOMIC DNA]</scope>
</reference>
<protein>
    <submittedName>
        <fullName evidence="1">Uncharacterized protein</fullName>
    </submittedName>
</protein>